<name>A0A8T2IQW4_9PIPI</name>
<organism evidence="2 3">
    <name type="scientific">Hymenochirus boettgeri</name>
    <name type="common">Congo dwarf clawed frog</name>
    <dbReference type="NCBI Taxonomy" id="247094"/>
    <lineage>
        <taxon>Eukaryota</taxon>
        <taxon>Metazoa</taxon>
        <taxon>Chordata</taxon>
        <taxon>Craniata</taxon>
        <taxon>Vertebrata</taxon>
        <taxon>Euteleostomi</taxon>
        <taxon>Amphibia</taxon>
        <taxon>Batrachia</taxon>
        <taxon>Anura</taxon>
        <taxon>Pipoidea</taxon>
        <taxon>Pipidae</taxon>
        <taxon>Pipinae</taxon>
        <taxon>Hymenochirus</taxon>
    </lineage>
</organism>
<reference evidence="2" key="1">
    <citation type="thesis" date="2020" institute="ProQuest LLC" country="789 East Eisenhower Parkway, Ann Arbor, MI, USA">
        <title>Comparative Genomics and Chromosome Evolution.</title>
        <authorList>
            <person name="Mudd A.B."/>
        </authorList>
    </citation>
    <scope>NUCLEOTIDE SEQUENCE</scope>
    <source>
        <strain evidence="2">Female2</strain>
        <tissue evidence="2">Blood</tissue>
    </source>
</reference>
<keyword evidence="3" id="KW-1185">Reference proteome</keyword>
<dbReference type="Proteomes" id="UP000812440">
    <property type="component" value="Chromosome 9"/>
</dbReference>
<keyword evidence="1" id="KW-1133">Transmembrane helix</keyword>
<dbReference type="EMBL" id="JAACNH010000009">
    <property type="protein sequence ID" value="KAG8432546.1"/>
    <property type="molecule type" value="Genomic_DNA"/>
</dbReference>
<comment type="caution">
    <text evidence="2">The sequence shown here is derived from an EMBL/GenBank/DDBJ whole genome shotgun (WGS) entry which is preliminary data.</text>
</comment>
<evidence type="ECO:0000313" key="2">
    <source>
        <dbReference type="EMBL" id="KAG8432546.1"/>
    </source>
</evidence>
<keyword evidence="1" id="KW-0472">Membrane</keyword>
<proteinExistence type="predicted"/>
<accession>A0A8T2IQW4</accession>
<feature type="transmembrane region" description="Helical" evidence="1">
    <location>
        <begin position="44"/>
        <end position="64"/>
    </location>
</feature>
<gene>
    <name evidence="2" type="ORF">GDO86_016980</name>
</gene>
<evidence type="ECO:0000313" key="3">
    <source>
        <dbReference type="Proteomes" id="UP000812440"/>
    </source>
</evidence>
<protein>
    <submittedName>
        <fullName evidence="2">Uncharacterized protein</fullName>
    </submittedName>
</protein>
<sequence>MWGGLHSFVFWECESFPLFYPLGVVDLQLNVNPKTLSLSEFHSLLLHFIFPSVCITFPLIPCVANKLNNCVCAREEPHSCFWAFTSL</sequence>
<keyword evidence="1" id="KW-0812">Transmembrane</keyword>
<evidence type="ECO:0000256" key="1">
    <source>
        <dbReference type="SAM" id="Phobius"/>
    </source>
</evidence>
<dbReference type="AlphaFoldDB" id="A0A8T2IQW4"/>